<dbReference type="SUPFAM" id="SSF53167">
    <property type="entry name" value="Purine and uridine phosphorylases"/>
    <property type="match status" value="1"/>
</dbReference>
<dbReference type="EMBL" id="CP031217">
    <property type="protein sequence ID" value="AXH13161.1"/>
    <property type="molecule type" value="Genomic_DNA"/>
</dbReference>
<evidence type="ECO:0000313" key="2">
    <source>
        <dbReference type="EMBL" id="RXK10227.1"/>
    </source>
</evidence>
<gene>
    <name evidence="1" type="ORF">ABIV_2186</name>
    <name evidence="2" type="ORF">CRV05_07570</name>
</gene>
<protein>
    <submittedName>
        <fullName evidence="2">Nucleoside phosphorylase</fullName>
    </submittedName>
</protein>
<dbReference type="Proteomes" id="UP000253850">
    <property type="component" value="Chromosome"/>
</dbReference>
<evidence type="ECO:0000313" key="4">
    <source>
        <dbReference type="Proteomes" id="UP000289193"/>
    </source>
</evidence>
<keyword evidence="4" id="KW-1185">Reference proteome</keyword>
<organism evidence="2 4">
    <name type="scientific">Halarcobacter bivalviorum</name>
    <dbReference type="NCBI Taxonomy" id="663364"/>
    <lineage>
        <taxon>Bacteria</taxon>
        <taxon>Pseudomonadati</taxon>
        <taxon>Campylobacterota</taxon>
        <taxon>Epsilonproteobacteria</taxon>
        <taxon>Campylobacterales</taxon>
        <taxon>Arcobacteraceae</taxon>
        <taxon>Halarcobacter</taxon>
    </lineage>
</organism>
<dbReference type="AlphaFoldDB" id="A0AAX2A7J5"/>
<proteinExistence type="predicted"/>
<reference evidence="1 3" key="2">
    <citation type="submission" date="2018-07" db="EMBL/GenBank/DDBJ databases">
        <title>Complete genome of the Arcobacter bivalviorum type strain LMG 26154.</title>
        <authorList>
            <person name="Miller W.G."/>
            <person name="Yee E."/>
            <person name="Bono J.L."/>
        </authorList>
    </citation>
    <scope>NUCLEOTIDE SEQUENCE [LARGE SCALE GENOMIC DNA]</scope>
    <source>
        <strain evidence="1 3">LMG 26154</strain>
    </source>
</reference>
<dbReference type="Gene3D" id="3.40.50.1580">
    <property type="entry name" value="Nucleoside phosphorylase domain"/>
    <property type="match status" value="1"/>
</dbReference>
<dbReference type="GO" id="GO:0003824">
    <property type="term" value="F:catalytic activity"/>
    <property type="evidence" value="ECO:0007669"/>
    <property type="project" value="InterPro"/>
</dbReference>
<evidence type="ECO:0000313" key="1">
    <source>
        <dbReference type="EMBL" id="AXH13161.1"/>
    </source>
</evidence>
<dbReference type="EMBL" id="PDKM01000003">
    <property type="protein sequence ID" value="RXK10227.1"/>
    <property type="molecule type" value="Genomic_DNA"/>
</dbReference>
<accession>A0AAX2A7J5</accession>
<sequence length="178" mass="20219">MSKTLIHCALLSEAQTFINFLKLTQNNTIQNLPIGTKIYEDKDEKILLLVSGIGKEKTIEALEFVYKNYNITKAINIGIAGCSDSSIKIGTFFCTNKLLKEINFASITTVDTPLESDEDLETLLVDMEAKYFLEISKKYCDNCFIFKVVSDHLDIEIPKKSFIISLIQNVYPKIKIYL</sequence>
<evidence type="ECO:0000313" key="3">
    <source>
        <dbReference type="Proteomes" id="UP000253850"/>
    </source>
</evidence>
<reference evidence="2 4" key="1">
    <citation type="submission" date="2017-10" db="EMBL/GenBank/DDBJ databases">
        <title>Genomics of the genus Arcobacter.</title>
        <authorList>
            <person name="Perez-Cataluna A."/>
            <person name="Figueras M.J."/>
        </authorList>
    </citation>
    <scope>NUCLEOTIDE SEQUENCE [LARGE SCALE GENOMIC DNA]</scope>
    <source>
        <strain evidence="2 4">CECT 7835</strain>
    </source>
</reference>
<dbReference type="RefSeq" id="WP_114839954.1">
    <property type="nucleotide sequence ID" value="NZ_CP031217.1"/>
</dbReference>
<name>A0AAX2A7J5_9BACT</name>
<dbReference type="InterPro" id="IPR035994">
    <property type="entry name" value="Nucleoside_phosphorylase_sf"/>
</dbReference>
<dbReference type="GO" id="GO:0009116">
    <property type="term" value="P:nucleoside metabolic process"/>
    <property type="evidence" value="ECO:0007669"/>
    <property type="project" value="InterPro"/>
</dbReference>
<dbReference type="KEGG" id="hbv:ABIV_2186"/>
<dbReference type="Proteomes" id="UP000289193">
    <property type="component" value="Unassembled WGS sequence"/>
</dbReference>